<gene>
    <name evidence="3" type="ORF">BWP39_03525</name>
</gene>
<protein>
    <submittedName>
        <fullName evidence="3">Glutathione S-transferase</fullName>
    </submittedName>
</protein>
<feature type="domain" description="GST N-terminal" evidence="1">
    <location>
        <begin position="5"/>
        <end position="87"/>
    </location>
</feature>
<sequence>MTIAGHPTLYESKGSPNSRRVRIFIAEKGLDIPVKPVDLGTKEQFSDAYRAINPRSEVPALVLADGAVIAEVPAIWRYLEEAYPQTPLLGSTAKSKAVVTMWERRAELNGFASVMEGVRNAVAGLKGRALSGPHAYDQIPELVERSKQRVADFFADFDERLKAIPFAAGDEFSAADITTLVTVDFASNALKMAIPASHTGLQRWYDEVSARPGTVA</sequence>
<dbReference type="InterPro" id="IPR004045">
    <property type="entry name" value="Glutathione_S-Trfase_N"/>
</dbReference>
<evidence type="ECO:0000313" key="3">
    <source>
        <dbReference type="EMBL" id="PCE27587.1"/>
    </source>
</evidence>
<dbReference type="InterPro" id="IPR010987">
    <property type="entry name" value="Glutathione-S-Trfase_C-like"/>
</dbReference>
<dbReference type="InterPro" id="IPR034345">
    <property type="entry name" value="Gtt2-like_N"/>
</dbReference>
<dbReference type="PROSITE" id="PS50404">
    <property type="entry name" value="GST_NTER"/>
    <property type="match status" value="1"/>
</dbReference>
<proteinExistence type="predicted"/>
<dbReference type="OrthoDB" id="9810080at2"/>
<dbReference type="InterPro" id="IPR040079">
    <property type="entry name" value="Glutathione_S-Trfase"/>
</dbReference>
<reference evidence="3 4" key="1">
    <citation type="submission" date="2017-01" db="EMBL/GenBank/DDBJ databases">
        <title>Whole-Genome Shotgun Sequencing of Two beta-Proteobacterial Species in Search of the Bulgecin Biosynthetic Cluster.</title>
        <authorList>
            <person name="Horsman M.E."/>
            <person name="Marous D.R."/>
            <person name="Li R."/>
            <person name="Oliver R.A."/>
            <person name="Byun B."/>
            <person name="Emrich S.J."/>
            <person name="Boggess B."/>
            <person name="Townsend C.A."/>
            <person name="Mobashery S."/>
        </authorList>
    </citation>
    <scope>NUCLEOTIDE SEQUENCE [LARGE SCALE GENOMIC DNA]</scope>
    <source>
        <strain evidence="3 4">ATCC 31363</strain>
    </source>
</reference>
<dbReference type="PANTHER" id="PTHR44051">
    <property type="entry name" value="GLUTATHIONE S-TRANSFERASE-RELATED"/>
    <property type="match status" value="1"/>
</dbReference>
<dbReference type="AlphaFoldDB" id="A0A2A4F3P7"/>
<name>A0A2A4F3P7_9BURK</name>
<keyword evidence="3" id="KW-0808">Transferase</keyword>
<dbReference type="SUPFAM" id="SSF52833">
    <property type="entry name" value="Thioredoxin-like"/>
    <property type="match status" value="1"/>
</dbReference>
<dbReference type="SFLD" id="SFLDG00358">
    <property type="entry name" value="Main_(cytGST)"/>
    <property type="match status" value="1"/>
</dbReference>
<dbReference type="RefSeq" id="WP_096716975.1">
    <property type="nucleotide sequence ID" value="NZ_MTZV01000002.1"/>
</dbReference>
<feature type="domain" description="GST C-terminal" evidence="2">
    <location>
        <begin position="92"/>
        <end position="216"/>
    </location>
</feature>
<dbReference type="EMBL" id="MTZV01000002">
    <property type="protein sequence ID" value="PCE27587.1"/>
    <property type="molecule type" value="Genomic_DNA"/>
</dbReference>
<evidence type="ECO:0000259" key="1">
    <source>
        <dbReference type="PROSITE" id="PS50404"/>
    </source>
</evidence>
<dbReference type="InterPro" id="IPR036249">
    <property type="entry name" value="Thioredoxin-like_sf"/>
</dbReference>
<accession>A0A2A4F3P7</accession>
<dbReference type="PROSITE" id="PS50405">
    <property type="entry name" value="GST_CTER"/>
    <property type="match status" value="1"/>
</dbReference>
<dbReference type="InterPro" id="IPR004046">
    <property type="entry name" value="GST_C"/>
</dbReference>
<evidence type="ECO:0000259" key="2">
    <source>
        <dbReference type="PROSITE" id="PS50405"/>
    </source>
</evidence>
<dbReference type="InterPro" id="IPR036282">
    <property type="entry name" value="Glutathione-S-Trfase_C_sf"/>
</dbReference>
<dbReference type="SUPFAM" id="SSF47616">
    <property type="entry name" value="GST C-terminal domain-like"/>
    <property type="match status" value="1"/>
</dbReference>
<dbReference type="GO" id="GO:0016740">
    <property type="term" value="F:transferase activity"/>
    <property type="evidence" value="ECO:0007669"/>
    <property type="project" value="UniProtKB-KW"/>
</dbReference>
<dbReference type="Pfam" id="PF13417">
    <property type="entry name" value="GST_N_3"/>
    <property type="match status" value="1"/>
</dbReference>
<dbReference type="CDD" id="cd03051">
    <property type="entry name" value="GST_N_GTT2_like"/>
    <property type="match status" value="1"/>
</dbReference>
<comment type="caution">
    <text evidence="3">The sequence shown here is derived from an EMBL/GenBank/DDBJ whole genome shotgun (WGS) entry which is preliminary data.</text>
</comment>
<dbReference type="SFLD" id="SFLDS00019">
    <property type="entry name" value="Glutathione_Transferase_(cytos"/>
    <property type="match status" value="1"/>
</dbReference>
<dbReference type="Gene3D" id="3.40.30.10">
    <property type="entry name" value="Glutaredoxin"/>
    <property type="match status" value="1"/>
</dbReference>
<dbReference type="Pfam" id="PF00043">
    <property type="entry name" value="GST_C"/>
    <property type="match status" value="1"/>
</dbReference>
<dbReference type="PANTHER" id="PTHR44051:SF8">
    <property type="entry name" value="GLUTATHIONE S-TRANSFERASE GSTA"/>
    <property type="match status" value="1"/>
</dbReference>
<dbReference type="Proteomes" id="UP000218022">
    <property type="component" value="Unassembled WGS sequence"/>
</dbReference>
<dbReference type="Gene3D" id="1.20.1050.10">
    <property type="match status" value="1"/>
</dbReference>
<organism evidence="3 4">
    <name type="scientific">Paraburkholderia acidicola</name>
    <dbReference type="NCBI Taxonomy" id="1912599"/>
    <lineage>
        <taxon>Bacteria</taxon>
        <taxon>Pseudomonadati</taxon>
        <taxon>Pseudomonadota</taxon>
        <taxon>Betaproteobacteria</taxon>
        <taxon>Burkholderiales</taxon>
        <taxon>Burkholderiaceae</taxon>
        <taxon>Paraburkholderia</taxon>
    </lineage>
</organism>
<evidence type="ECO:0000313" key="4">
    <source>
        <dbReference type="Proteomes" id="UP000218022"/>
    </source>
</evidence>